<name>A0A7G9YCL7_9EURY</name>
<dbReference type="EMBL" id="MT631395">
    <property type="protein sequence ID" value="QNO49756.1"/>
    <property type="molecule type" value="Genomic_DNA"/>
</dbReference>
<dbReference type="EMBL" id="MT630714">
    <property type="protein sequence ID" value="QNO42155.1"/>
    <property type="molecule type" value="Genomic_DNA"/>
</dbReference>
<evidence type="ECO:0000313" key="3">
    <source>
        <dbReference type="EMBL" id="QNO43177.1"/>
    </source>
</evidence>
<evidence type="ECO:0000313" key="5">
    <source>
        <dbReference type="EMBL" id="QNO49756.1"/>
    </source>
</evidence>
<accession>A0A7G9YCL7</accession>
<evidence type="ECO:0000256" key="1">
    <source>
        <dbReference type="SAM" id="Phobius"/>
    </source>
</evidence>
<keyword evidence="1" id="KW-0472">Membrane</keyword>
<protein>
    <submittedName>
        <fullName evidence="4">Uncharacterized protein</fullName>
    </submittedName>
</protein>
<feature type="transmembrane region" description="Helical" evidence="1">
    <location>
        <begin position="60"/>
        <end position="78"/>
    </location>
</feature>
<evidence type="ECO:0000313" key="2">
    <source>
        <dbReference type="EMBL" id="QNO42155.1"/>
    </source>
</evidence>
<dbReference type="EMBL" id="MT631149">
    <property type="protein sequence ID" value="QNO45751.1"/>
    <property type="molecule type" value="Genomic_DNA"/>
</dbReference>
<keyword evidence="1" id="KW-0812">Transmembrane</keyword>
<organism evidence="4">
    <name type="scientific">Candidatus Methanogaster sp. ANME-2c ERB4</name>
    <dbReference type="NCBI Taxonomy" id="2759911"/>
    <lineage>
        <taxon>Archaea</taxon>
        <taxon>Methanobacteriati</taxon>
        <taxon>Methanobacteriota</taxon>
        <taxon>Stenosarchaea group</taxon>
        <taxon>Methanomicrobia</taxon>
        <taxon>Methanosarcinales</taxon>
        <taxon>ANME-2 cluster</taxon>
        <taxon>Candidatus Methanogasteraceae</taxon>
        <taxon>Candidatus Methanogaster</taxon>
    </lineage>
</organism>
<dbReference type="EMBL" id="MT630796">
    <property type="protein sequence ID" value="QNO43177.1"/>
    <property type="molecule type" value="Genomic_DNA"/>
</dbReference>
<reference evidence="4" key="1">
    <citation type="submission" date="2020-06" db="EMBL/GenBank/DDBJ databases">
        <title>Unique genomic features of the anaerobic methanotrophic archaea.</title>
        <authorList>
            <person name="Chadwick G.L."/>
            <person name="Skennerton C.T."/>
            <person name="Laso-Perez R."/>
            <person name="Leu A.O."/>
            <person name="Speth D.R."/>
            <person name="Yu H."/>
            <person name="Morgan-Lang C."/>
            <person name="Hatzenpichler R."/>
            <person name="Goudeau D."/>
            <person name="Malmstrom R."/>
            <person name="Brazelton W.J."/>
            <person name="Woyke T."/>
            <person name="Hallam S.J."/>
            <person name="Tyson G.W."/>
            <person name="Wegener G."/>
            <person name="Boetius A."/>
            <person name="Orphan V."/>
        </authorList>
    </citation>
    <scope>NUCLEOTIDE SEQUENCE</scope>
</reference>
<proteinExistence type="predicted"/>
<evidence type="ECO:0000313" key="4">
    <source>
        <dbReference type="EMBL" id="QNO45751.1"/>
    </source>
</evidence>
<dbReference type="AlphaFoldDB" id="A0A7G9YCL7"/>
<keyword evidence="1" id="KW-1133">Transmembrane helix</keyword>
<sequence length="81" mass="8275">MIAGQIYPDSPPSSSDVWLVKVAGAEADAALPEVSASDTSGTVSGGDGVQNSTEKSIPGFEFWVAAISAIIIIILNRVKNG</sequence>
<gene>
    <name evidence="5" type="ORF">BFOKDAJI_00059</name>
    <name evidence="2" type="ORF">CAOPPJJI_00022</name>
    <name evidence="3" type="ORF">CEDHLFNM_00001</name>
    <name evidence="4" type="ORF">FHBEAHMJ_00001</name>
</gene>